<accession>B5I9V9</accession>
<feature type="domain" description="Nucleoside phosphorylase" evidence="1">
    <location>
        <begin position="27"/>
        <end position="250"/>
    </location>
</feature>
<dbReference type="GO" id="GO:0009116">
    <property type="term" value="P:nucleoside metabolic process"/>
    <property type="evidence" value="ECO:0007669"/>
    <property type="project" value="InterPro"/>
</dbReference>
<dbReference type="EMBL" id="CP001941">
    <property type="protein sequence ID" value="ADD08409.1"/>
    <property type="molecule type" value="Genomic_DNA"/>
</dbReference>
<dbReference type="SUPFAM" id="SSF53167">
    <property type="entry name" value="Purine and uridine phosphorylases"/>
    <property type="match status" value="1"/>
</dbReference>
<dbReference type="Proteomes" id="UP000001400">
    <property type="component" value="Chromosome"/>
</dbReference>
<name>B5I9V9_ACIB4</name>
<dbReference type="CDD" id="cd17767">
    <property type="entry name" value="UP_EcUdp-like"/>
    <property type="match status" value="1"/>
</dbReference>
<dbReference type="OrthoDB" id="372263at2157"/>
<sequence length="275" mass="30612">MHISSENPQDEYGVQYHIACKPGDVARYVLMPGDPARVDIISSYWDERKEMAYHREFKTHTGRYKGVRISATSTGIGSPSAIIALEELARIGADTFIRVGSTGAIQENIEIGDLIISTAAVRLEGTSKEYVRVEYPASANYEVLLALIEAAENEGINYHVGITASTDSFYLGQGRPGFRGYEQSFSQRILNDLRRANVLNFEMEAAAIFTVSNIYGLRAGSIAVVFANRIKGEFEVVSQESVAKVANEAVRILADWDEEKERKNKKYIYPSLVQR</sequence>
<dbReference type="GO" id="GO:0009166">
    <property type="term" value="P:nucleotide catabolic process"/>
    <property type="evidence" value="ECO:0007669"/>
    <property type="project" value="InterPro"/>
</dbReference>
<reference evidence="2" key="1">
    <citation type="submission" date="2010-02" db="EMBL/GenBank/DDBJ databases">
        <title>Complete sequence of Aciduliprofundum boonei T469.</title>
        <authorList>
            <consortium name="US DOE Joint Genome Institute"/>
            <person name="Lucas S."/>
            <person name="Copeland A."/>
            <person name="Lapidus A."/>
            <person name="Cheng J.-F."/>
            <person name="Bruce D."/>
            <person name="Goodwin L."/>
            <person name="Pitluck S."/>
            <person name="Saunders E."/>
            <person name="Detter J.C."/>
            <person name="Han C."/>
            <person name="Tapia R."/>
            <person name="Land M."/>
            <person name="Hauser L."/>
            <person name="Kyrpides N."/>
            <person name="Mikhailova N."/>
            <person name="Flores G."/>
            <person name="Reysenbach A.-L."/>
            <person name="Woyke T."/>
        </authorList>
    </citation>
    <scope>NUCLEOTIDE SEQUENCE</scope>
    <source>
        <strain evidence="2">T469</strain>
    </source>
</reference>
<evidence type="ECO:0000313" key="2">
    <source>
        <dbReference type="EMBL" id="ADD08409.1"/>
    </source>
</evidence>
<dbReference type="PANTHER" id="PTHR43691:SF13">
    <property type="entry name" value="URIDINE PHOSPHORYLASE"/>
    <property type="match status" value="1"/>
</dbReference>
<evidence type="ECO:0000259" key="1">
    <source>
        <dbReference type="Pfam" id="PF01048"/>
    </source>
</evidence>
<dbReference type="RefSeq" id="WP_008082155.1">
    <property type="nucleotide sequence ID" value="NC_013926.1"/>
</dbReference>
<dbReference type="NCBIfam" id="TIGR01718">
    <property type="entry name" value="Uridine-psphlse"/>
    <property type="match status" value="1"/>
</dbReference>
<dbReference type="Pfam" id="PF01048">
    <property type="entry name" value="PNP_UDP_1"/>
    <property type="match status" value="1"/>
</dbReference>
<dbReference type="InterPro" id="IPR010058">
    <property type="entry name" value="Uridine_phosphorylase"/>
</dbReference>
<dbReference type="InterPro" id="IPR035994">
    <property type="entry name" value="Nucleoside_phosphorylase_sf"/>
</dbReference>
<dbReference type="InterPro" id="IPR000845">
    <property type="entry name" value="Nucleoside_phosphorylase_d"/>
</dbReference>
<dbReference type="GeneID" id="8827543"/>
<evidence type="ECO:0000313" key="3">
    <source>
        <dbReference type="Proteomes" id="UP000001400"/>
    </source>
</evidence>
<organism evidence="2 3">
    <name type="scientific">Aciduliprofundum boonei (strain DSM 19572 / T469)</name>
    <dbReference type="NCBI Taxonomy" id="439481"/>
    <lineage>
        <taxon>Archaea</taxon>
        <taxon>Methanobacteriati</taxon>
        <taxon>Thermoplasmatota</taxon>
        <taxon>DHVE2 group</taxon>
        <taxon>Candidatus Aciduliprofundum</taxon>
    </lineage>
</organism>
<proteinExistence type="predicted"/>
<dbReference type="HOGENOM" id="CLU_068457_0_0_2"/>
<protein>
    <submittedName>
        <fullName evidence="2">Uridine phosphorylase</fullName>
    </submittedName>
</protein>
<dbReference type="STRING" id="439481.Aboo_0598"/>
<dbReference type="eggNOG" id="arCOG01324">
    <property type="taxonomic scope" value="Archaea"/>
</dbReference>
<dbReference type="PANTHER" id="PTHR43691">
    <property type="entry name" value="URIDINE PHOSPHORYLASE"/>
    <property type="match status" value="1"/>
</dbReference>
<gene>
    <name evidence="2" type="ordered locus">Aboo_0598</name>
</gene>
<dbReference type="AlphaFoldDB" id="B5I9V9"/>
<dbReference type="GO" id="GO:0004850">
    <property type="term" value="F:uridine phosphorylase activity"/>
    <property type="evidence" value="ECO:0007669"/>
    <property type="project" value="InterPro"/>
</dbReference>
<dbReference type="Gene3D" id="3.40.50.1580">
    <property type="entry name" value="Nucleoside phosphorylase domain"/>
    <property type="match status" value="1"/>
</dbReference>
<keyword evidence="3" id="KW-1185">Reference proteome</keyword>
<dbReference type="GO" id="GO:0005829">
    <property type="term" value="C:cytosol"/>
    <property type="evidence" value="ECO:0007669"/>
    <property type="project" value="TreeGrafter"/>
</dbReference>
<dbReference type="KEGG" id="abi:Aboo_0598"/>